<dbReference type="Proteomes" id="UP000094285">
    <property type="component" value="Unassembled WGS sequence"/>
</dbReference>
<organism evidence="1 2">
    <name type="scientific">Suhomyces tanzawaensis NRRL Y-17324</name>
    <dbReference type="NCBI Taxonomy" id="984487"/>
    <lineage>
        <taxon>Eukaryota</taxon>
        <taxon>Fungi</taxon>
        <taxon>Dikarya</taxon>
        <taxon>Ascomycota</taxon>
        <taxon>Saccharomycotina</taxon>
        <taxon>Pichiomycetes</taxon>
        <taxon>Debaryomycetaceae</taxon>
        <taxon>Suhomyces</taxon>
    </lineage>
</organism>
<gene>
    <name evidence="1" type="ORF">CANTADRAFT_259658</name>
</gene>
<accession>A0A1E4SIZ2</accession>
<evidence type="ECO:0000313" key="1">
    <source>
        <dbReference type="EMBL" id="ODV79460.1"/>
    </source>
</evidence>
<proteinExistence type="predicted"/>
<keyword evidence="2" id="KW-1185">Reference proteome</keyword>
<reference evidence="2" key="1">
    <citation type="submission" date="2016-05" db="EMBL/GenBank/DDBJ databases">
        <title>Comparative genomics of biotechnologically important yeasts.</title>
        <authorList>
            <consortium name="DOE Joint Genome Institute"/>
            <person name="Riley R."/>
            <person name="Haridas S."/>
            <person name="Wolfe K.H."/>
            <person name="Lopes M.R."/>
            <person name="Hittinger C.T."/>
            <person name="Goker M."/>
            <person name="Salamov A."/>
            <person name="Wisecaver J."/>
            <person name="Long T.M."/>
            <person name="Aerts A.L."/>
            <person name="Barry K."/>
            <person name="Choi C."/>
            <person name="Clum A."/>
            <person name="Coughlan A.Y."/>
            <person name="Deshpande S."/>
            <person name="Douglass A.P."/>
            <person name="Hanson S.J."/>
            <person name="Klenk H.-P."/>
            <person name="Labutti K."/>
            <person name="Lapidus A."/>
            <person name="Lindquist E."/>
            <person name="Lipzen A."/>
            <person name="Meier-Kolthoff J.P."/>
            <person name="Ohm R.A."/>
            <person name="Otillar R.P."/>
            <person name="Pangilinan J."/>
            <person name="Peng Y."/>
            <person name="Rokas A."/>
            <person name="Rosa C.A."/>
            <person name="Scheuner C."/>
            <person name="Sibirny A.A."/>
            <person name="Slot J.C."/>
            <person name="Stielow J.B."/>
            <person name="Sun H."/>
            <person name="Kurtzman C.P."/>
            <person name="Blackwell M."/>
            <person name="Grigoriev I.V."/>
            <person name="Jeffries T.W."/>
        </authorList>
    </citation>
    <scope>NUCLEOTIDE SEQUENCE [LARGE SCALE GENOMIC DNA]</scope>
    <source>
        <strain evidence="2">NRRL Y-17324</strain>
    </source>
</reference>
<sequence>MGIRSGDMAGCIMGRSSGGNVGVHGGFETGIFGSHKITIAAETAHWQQWYGFQWLHRPSNAMPPAFHDCRWILASILGFS</sequence>
<dbReference type="EMBL" id="KV453912">
    <property type="protein sequence ID" value="ODV79460.1"/>
    <property type="molecule type" value="Genomic_DNA"/>
</dbReference>
<name>A0A1E4SIZ2_9ASCO</name>
<dbReference type="GeneID" id="30981734"/>
<dbReference type="RefSeq" id="XP_020064582.1">
    <property type="nucleotide sequence ID" value="XM_020207597.1"/>
</dbReference>
<protein>
    <submittedName>
        <fullName evidence="1">Uncharacterized protein</fullName>
    </submittedName>
</protein>
<dbReference type="AlphaFoldDB" id="A0A1E4SIZ2"/>
<evidence type="ECO:0000313" key="2">
    <source>
        <dbReference type="Proteomes" id="UP000094285"/>
    </source>
</evidence>